<dbReference type="CDD" id="cd16345">
    <property type="entry name" value="LMWP_ArsC"/>
    <property type="match status" value="1"/>
</dbReference>
<proteinExistence type="predicted"/>
<evidence type="ECO:0000313" key="4">
    <source>
        <dbReference type="Proteomes" id="UP000195442"/>
    </source>
</evidence>
<dbReference type="SUPFAM" id="SSF52788">
    <property type="entry name" value="Phosphotyrosine protein phosphatases I"/>
    <property type="match status" value="1"/>
</dbReference>
<dbReference type="GO" id="GO:0046685">
    <property type="term" value="P:response to arsenic-containing substance"/>
    <property type="evidence" value="ECO:0007669"/>
    <property type="project" value="UniProtKB-KW"/>
</dbReference>
<dbReference type="Pfam" id="PF01451">
    <property type="entry name" value="LMWPc"/>
    <property type="match status" value="1"/>
</dbReference>
<dbReference type="PANTHER" id="PTHR43428">
    <property type="entry name" value="ARSENATE REDUCTASE"/>
    <property type="match status" value="1"/>
</dbReference>
<gene>
    <name evidence="3" type="ORF">CRENPOLYSF2_2540007</name>
</gene>
<organism evidence="3 4">
    <name type="scientific">Crenothrix polyspora</name>
    <dbReference type="NCBI Taxonomy" id="360316"/>
    <lineage>
        <taxon>Bacteria</taxon>
        <taxon>Pseudomonadati</taxon>
        <taxon>Pseudomonadota</taxon>
        <taxon>Gammaproteobacteria</taxon>
        <taxon>Methylococcales</taxon>
        <taxon>Crenotrichaceae</taxon>
        <taxon>Crenothrix</taxon>
    </lineage>
</organism>
<keyword evidence="1" id="KW-0059">Arsenical resistance</keyword>
<dbReference type="OrthoDB" id="9793058at2"/>
<dbReference type="Proteomes" id="UP000195442">
    <property type="component" value="Unassembled WGS sequence"/>
</dbReference>
<dbReference type="EMBL" id="FUKJ01000173">
    <property type="protein sequence ID" value="SJM92103.1"/>
    <property type="molecule type" value="Genomic_DNA"/>
</dbReference>
<sequence length="160" mass="17207">MLDVLILCTGNSCRSILAEALINHLGSNRLHAYSAGSHPTGTVNPNALATLQRNGISIEGLTSKSWDEFDGKGIDIVITVCDRAAAESCPAYLDGTIRAYWGLSDPAYVTGSEEDITKAFQTTYDALFVRISKMLELPLEDMTQAEIVEALSKIGSQPQA</sequence>
<accession>A0A1R4H772</accession>
<reference evidence="4" key="1">
    <citation type="submission" date="2017-02" db="EMBL/GenBank/DDBJ databases">
        <authorList>
            <person name="Daims H."/>
        </authorList>
    </citation>
    <scope>NUCLEOTIDE SEQUENCE [LARGE SCALE GENOMIC DNA]</scope>
</reference>
<dbReference type="InterPro" id="IPR036196">
    <property type="entry name" value="Ptyr_pPase_sf"/>
</dbReference>
<dbReference type="PANTHER" id="PTHR43428:SF1">
    <property type="entry name" value="ARSENATE REDUCTASE"/>
    <property type="match status" value="1"/>
</dbReference>
<evidence type="ECO:0000313" key="3">
    <source>
        <dbReference type="EMBL" id="SJM92103.1"/>
    </source>
</evidence>
<protein>
    <submittedName>
        <fullName evidence="3">Protein tyrosine phosphatase</fullName>
    </submittedName>
</protein>
<evidence type="ECO:0000259" key="2">
    <source>
        <dbReference type="SMART" id="SM00226"/>
    </source>
</evidence>
<dbReference type="InterPro" id="IPR023485">
    <property type="entry name" value="Ptyr_pPase"/>
</dbReference>
<dbReference type="SMART" id="SM00226">
    <property type="entry name" value="LMWPc"/>
    <property type="match status" value="1"/>
</dbReference>
<evidence type="ECO:0000256" key="1">
    <source>
        <dbReference type="ARBA" id="ARBA00022849"/>
    </source>
</evidence>
<dbReference type="AlphaFoldDB" id="A0A1R4H772"/>
<dbReference type="Gene3D" id="3.40.50.2300">
    <property type="match status" value="1"/>
</dbReference>
<keyword evidence="4" id="KW-1185">Reference proteome</keyword>
<name>A0A1R4H772_9GAMM</name>
<feature type="domain" description="Phosphotyrosine protein phosphatase I" evidence="2">
    <location>
        <begin position="2"/>
        <end position="137"/>
    </location>
</feature>
<dbReference type="RefSeq" id="WP_087146825.1">
    <property type="nucleotide sequence ID" value="NZ_FUKJ01000173.1"/>
</dbReference>